<feature type="transmembrane region" description="Helical" evidence="1">
    <location>
        <begin position="89"/>
        <end position="106"/>
    </location>
</feature>
<dbReference type="KEGG" id="reu:Reut_A0726"/>
<feature type="transmembrane region" description="Helical" evidence="1">
    <location>
        <begin position="137"/>
        <end position="155"/>
    </location>
</feature>
<feature type="transmembrane region" description="Helical" evidence="1">
    <location>
        <begin position="337"/>
        <end position="356"/>
    </location>
</feature>
<feature type="transmembrane region" description="Helical" evidence="1">
    <location>
        <begin position="297"/>
        <end position="317"/>
    </location>
</feature>
<feature type="transmembrane region" description="Helical" evidence="1">
    <location>
        <begin position="362"/>
        <end position="385"/>
    </location>
</feature>
<dbReference type="EMBL" id="CP000090">
    <property type="protein sequence ID" value="AAZ60108.1"/>
    <property type="molecule type" value="Genomic_DNA"/>
</dbReference>
<organism evidence="2">
    <name type="scientific">Cupriavidus pinatubonensis (strain JMP 134 / LMG 1197)</name>
    <name type="common">Cupriavidus necator (strain JMP 134)</name>
    <dbReference type="NCBI Taxonomy" id="264198"/>
    <lineage>
        <taxon>Bacteria</taxon>
        <taxon>Pseudomonadati</taxon>
        <taxon>Pseudomonadota</taxon>
        <taxon>Betaproteobacteria</taxon>
        <taxon>Burkholderiales</taxon>
        <taxon>Burkholderiaceae</taxon>
        <taxon>Cupriavidus</taxon>
    </lineage>
</organism>
<evidence type="ECO:0000256" key="1">
    <source>
        <dbReference type="SAM" id="Phobius"/>
    </source>
</evidence>
<feature type="transmembrane region" description="Helical" evidence="1">
    <location>
        <begin position="112"/>
        <end position="130"/>
    </location>
</feature>
<reference evidence="2" key="1">
    <citation type="submission" date="2005-08" db="EMBL/GenBank/DDBJ databases">
        <title>Complete sequence of Chromosome1 of Ralstonia eutropha JMP134.</title>
        <authorList>
            <person name="Copeland A."/>
            <person name="Lucas S."/>
            <person name="Lapidus A."/>
            <person name="Barry K."/>
            <person name="Detter J.C."/>
            <person name="Glavina T."/>
            <person name="Hammon N."/>
            <person name="Israni S."/>
            <person name="Pitluck S."/>
            <person name="Goltsman E."/>
            <person name="Martinez M."/>
            <person name="Schmutz J."/>
            <person name="Larimer F."/>
            <person name="Land M."/>
            <person name="Lykidis A."/>
            <person name="Richardson P."/>
        </authorList>
    </citation>
    <scope>NUCLEOTIDE SEQUENCE</scope>
    <source>
        <strain evidence="2">JMP134</strain>
    </source>
</reference>
<feature type="transmembrane region" description="Helical" evidence="1">
    <location>
        <begin position="170"/>
        <end position="202"/>
    </location>
</feature>
<keyword evidence="1" id="KW-0472">Membrane</keyword>
<dbReference type="OrthoDB" id="5937506at2"/>
<proteinExistence type="predicted"/>
<protein>
    <recommendedName>
        <fullName evidence="3">Glycosyltransferase RgtA/B/C/D-like domain-containing protein</fullName>
    </recommendedName>
</protein>
<evidence type="ECO:0000313" key="2">
    <source>
        <dbReference type="EMBL" id="AAZ60108.1"/>
    </source>
</evidence>
<name>Q474S5_CUPPJ</name>
<keyword evidence="1" id="KW-1133">Transmembrane helix</keyword>
<dbReference type="STRING" id="264198.Reut_A0726"/>
<keyword evidence="1" id="KW-0812">Transmembrane</keyword>
<sequence>MLPIVVFALLAASNPREPGLYMDAANPDYVSAWLARGTLHIPSWIYTDNVLAGEYVYPLLNSLYGGNLPAYLALLFFRTFGFGLEQMRYFHACFGVAVLLAVFWSMRQWRLPRLAVVPVLLLLAIDPNFVFAWRTQYYLQLVPLIFLFVGLGVLGRHKARLDAGEPAYRYLWLAGIFLGFAGYCYFTFAIYAATIFTAYLFVTRRQASIFMTGWQLAIATLIGWSPFAYAHASIALQAGWPAYLDTLRGLQTSYGVIDSSQASGLGRLATVGERVSYLFGARSMASLLLGGNPISPVLKWLHALVLCLGLVFSVLTLPRAVRSSVGRSYLAADTWHAVGVLILAIMFGQLLLGLAIGKPLGLQHYIAILPALYVLTMLMFANLFAHGGQPLSARGRWSVATGFVMFAAINIVLTSNLAKRLERDGGYGLYSEAINLVAEQVKQADPKDVLLFPQWGYWMGVVTLTGPRHDAVQTLSLGEMVTKLRDEAWLKDRKSFLLVVGSFGLLSCVDPSSNAASFASQVNLKVESMTRNVGRDMNNEVLLVRLTRR</sequence>
<dbReference type="HOGENOM" id="CLU_543673_0_0_4"/>
<dbReference type="AlphaFoldDB" id="Q474S5"/>
<evidence type="ECO:0008006" key="3">
    <source>
        <dbReference type="Google" id="ProtNLM"/>
    </source>
</evidence>
<gene>
    <name evidence="2" type="ordered locus">Reut_A0726</name>
</gene>
<feature type="transmembrane region" description="Helical" evidence="1">
    <location>
        <begin position="214"/>
        <end position="240"/>
    </location>
</feature>
<feature type="transmembrane region" description="Helical" evidence="1">
    <location>
        <begin position="55"/>
        <end position="77"/>
    </location>
</feature>
<accession>Q474S5</accession>
<feature type="transmembrane region" description="Helical" evidence="1">
    <location>
        <begin position="397"/>
        <end position="413"/>
    </location>
</feature>